<organism evidence="2 3">
    <name type="scientific">Heyndrickxia oleronia</name>
    <dbReference type="NCBI Taxonomy" id="38875"/>
    <lineage>
        <taxon>Bacteria</taxon>
        <taxon>Bacillati</taxon>
        <taxon>Bacillota</taxon>
        <taxon>Bacilli</taxon>
        <taxon>Bacillales</taxon>
        <taxon>Bacillaceae</taxon>
        <taxon>Heyndrickxia</taxon>
    </lineage>
</organism>
<evidence type="ECO:0000313" key="3">
    <source>
        <dbReference type="Proteomes" id="UP000189761"/>
    </source>
</evidence>
<keyword evidence="3" id="KW-1185">Reference proteome</keyword>
<sequence>MKFKLMVWILLLPIFLFSLGIFFLEVASYSTSPPDQGGTNFWVDFKNVWYRSVSFYTALVIMFLLLFFSFLKKRG</sequence>
<feature type="transmembrane region" description="Helical" evidence="1">
    <location>
        <begin position="49"/>
        <end position="71"/>
    </location>
</feature>
<keyword evidence="1" id="KW-0472">Membrane</keyword>
<feature type="transmembrane region" description="Helical" evidence="1">
    <location>
        <begin position="7"/>
        <end position="29"/>
    </location>
</feature>
<name>A0A8E2I9N5_9BACI</name>
<keyword evidence="1" id="KW-0812">Transmembrane</keyword>
<protein>
    <submittedName>
        <fullName evidence="2">Uncharacterized protein</fullName>
    </submittedName>
</protein>
<dbReference type="Proteomes" id="UP000189761">
    <property type="component" value="Unassembled WGS sequence"/>
</dbReference>
<gene>
    <name evidence="2" type="ORF">BWZ43_06460</name>
</gene>
<comment type="caution">
    <text evidence="2">The sequence shown here is derived from an EMBL/GenBank/DDBJ whole genome shotgun (WGS) entry which is preliminary data.</text>
</comment>
<keyword evidence="1" id="KW-1133">Transmembrane helix</keyword>
<dbReference type="RefSeq" id="WP_071976745.1">
    <property type="nucleotide sequence ID" value="NZ_CP065424.1"/>
</dbReference>
<dbReference type="EMBL" id="MTLA01000065">
    <property type="protein sequence ID" value="OOP69167.1"/>
    <property type="molecule type" value="Genomic_DNA"/>
</dbReference>
<accession>A0A8E2I9N5</accession>
<reference evidence="2 3" key="1">
    <citation type="submission" date="2017-01" db="EMBL/GenBank/DDBJ databases">
        <title>Draft genome sequence of Bacillus oleronius.</title>
        <authorList>
            <person name="Allam M."/>
        </authorList>
    </citation>
    <scope>NUCLEOTIDE SEQUENCE [LARGE SCALE GENOMIC DNA]</scope>
    <source>
        <strain evidence="2 3">DSM 9356</strain>
    </source>
</reference>
<proteinExistence type="predicted"/>
<dbReference type="AlphaFoldDB" id="A0A8E2I9N5"/>
<evidence type="ECO:0000313" key="2">
    <source>
        <dbReference type="EMBL" id="OOP69167.1"/>
    </source>
</evidence>
<evidence type="ECO:0000256" key="1">
    <source>
        <dbReference type="SAM" id="Phobius"/>
    </source>
</evidence>